<protein>
    <submittedName>
        <fullName evidence="2">Uncharacterized protein</fullName>
    </submittedName>
</protein>
<evidence type="ECO:0000313" key="3">
    <source>
        <dbReference type="Proteomes" id="UP001251528"/>
    </source>
</evidence>
<dbReference type="Proteomes" id="UP001251528">
    <property type="component" value="Unassembled WGS sequence"/>
</dbReference>
<feature type="signal peptide" evidence="1">
    <location>
        <begin position="1"/>
        <end position="26"/>
    </location>
</feature>
<dbReference type="EMBL" id="JASWJB010000051">
    <property type="protein sequence ID" value="KAK2605831.1"/>
    <property type="molecule type" value="Genomic_DNA"/>
</dbReference>
<reference evidence="2" key="1">
    <citation type="submission" date="2023-06" db="EMBL/GenBank/DDBJ databases">
        <title>Conoideocrella luteorostrata (Hypocreales: Clavicipitaceae), a potential biocontrol fungus for elongate hemlock scale in United States Christmas tree production areas.</title>
        <authorList>
            <person name="Barrett H."/>
            <person name="Lovett B."/>
            <person name="Macias A.M."/>
            <person name="Stajich J.E."/>
            <person name="Kasson M.T."/>
        </authorList>
    </citation>
    <scope>NUCLEOTIDE SEQUENCE</scope>
    <source>
        <strain evidence="2">ARSEF 14590</strain>
    </source>
</reference>
<organism evidence="2 3">
    <name type="scientific">Conoideocrella luteorostrata</name>
    <dbReference type="NCBI Taxonomy" id="1105319"/>
    <lineage>
        <taxon>Eukaryota</taxon>
        <taxon>Fungi</taxon>
        <taxon>Dikarya</taxon>
        <taxon>Ascomycota</taxon>
        <taxon>Pezizomycotina</taxon>
        <taxon>Sordariomycetes</taxon>
        <taxon>Hypocreomycetidae</taxon>
        <taxon>Hypocreales</taxon>
        <taxon>Clavicipitaceae</taxon>
        <taxon>Conoideocrella</taxon>
    </lineage>
</organism>
<keyword evidence="1" id="KW-0732">Signal</keyword>
<keyword evidence="3" id="KW-1185">Reference proteome</keyword>
<comment type="caution">
    <text evidence="2">The sequence shown here is derived from an EMBL/GenBank/DDBJ whole genome shotgun (WGS) entry which is preliminary data.</text>
</comment>
<gene>
    <name evidence="2" type="ORF">QQS21_003785</name>
</gene>
<evidence type="ECO:0000256" key="1">
    <source>
        <dbReference type="SAM" id="SignalP"/>
    </source>
</evidence>
<evidence type="ECO:0000313" key="2">
    <source>
        <dbReference type="EMBL" id="KAK2605831.1"/>
    </source>
</evidence>
<accession>A0AAJ0CSN4</accession>
<feature type="chain" id="PRO_5042470681" evidence="1">
    <location>
        <begin position="27"/>
        <end position="208"/>
    </location>
</feature>
<dbReference type="AlphaFoldDB" id="A0AAJ0CSN4"/>
<name>A0AAJ0CSN4_9HYPO</name>
<proteinExistence type="predicted"/>
<sequence length="208" mass="23844">MIPHSLRPNHAIILTILLLLLPPSNTWDISPKLQNGVYEIRTQHSKSNSGHHWPQVHIAHYAIDPYTNYTAVKDHSRIPKLKNLTSECTTGDATSLDHQNILLARAMLENWCEGFGPKPKAVLLSVYNGMAWYMCNWRVRYKHPFHPQYCSRKEVVNASDFLDLGCGEDKMGYQELRYWHKRYGRAKAGTCICDDIGLDHVESTELDA</sequence>